<evidence type="ECO:0008006" key="3">
    <source>
        <dbReference type="Google" id="ProtNLM"/>
    </source>
</evidence>
<reference evidence="2" key="1">
    <citation type="journal article" date="2019" name="Int. J. Syst. Evol. Microbiol.">
        <title>The Global Catalogue of Microorganisms (GCM) 10K type strain sequencing project: providing services to taxonomists for standard genome sequencing and annotation.</title>
        <authorList>
            <consortium name="The Broad Institute Genomics Platform"/>
            <consortium name="The Broad Institute Genome Sequencing Center for Infectious Disease"/>
            <person name="Wu L."/>
            <person name="Ma J."/>
        </authorList>
    </citation>
    <scope>NUCLEOTIDE SEQUENCE [LARGE SCALE GENOMIC DNA]</scope>
    <source>
        <strain evidence="2">JCM 17687</strain>
    </source>
</reference>
<proteinExistence type="predicted"/>
<dbReference type="InterPro" id="IPR014729">
    <property type="entry name" value="Rossmann-like_a/b/a_fold"/>
</dbReference>
<gene>
    <name evidence="1" type="ORF">GCM10023258_13030</name>
</gene>
<dbReference type="Proteomes" id="UP001500427">
    <property type="component" value="Unassembled WGS sequence"/>
</dbReference>
<name>A0ABP9J6W8_9MICO</name>
<dbReference type="Gene3D" id="3.40.50.620">
    <property type="entry name" value="HUPs"/>
    <property type="match status" value="1"/>
</dbReference>
<dbReference type="EMBL" id="BAABIW010000009">
    <property type="protein sequence ID" value="GAA5022581.1"/>
    <property type="molecule type" value="Genomic_DNA"/>
</dbReference>
<organism evidence="1 2">
    <name type="scientific">Terrabacter aeriphilus</name>
    <dbReference type="NCBI Taxonomy" id="515662"/>
    <lineage>
        <taxon>Bacteria</taxon>
        <taxon>Bacillati</taxon>
        <taxon>Actinomycetota</taxon>
        <taxon>Actinomycetes</taxon>
        <taxon>Micrococcales</taxon>
        <taxon>Intrasporangiaceae</taxon>
        <taxon>Terrabacter</taxon>
    </lineage>
</organism>
<keyword evidence="2" id="KW-1185">Reference proteome</keyword>
<comment type="caution">
    <text evidence="1">The sequence shown here is derived from an EMBL/GenBank/DDBJ whole genome shotgun (WGS) entry which is preliminary data.</text>
</comment>
<sequence length="591" mass="63611">MTRPPVVYHSRVDRPDLSGSRVHDDVYVIGGPGRSGTDRTVIAAHGAGILGRRVVTDADTAAVALRDFQGVPVGEVGQSLRGSVTLYLDVPSERRVVILPDPLGGGLVHVHRDAAGTAVCSDLGALRDFLDTEGKRPRKSLDYVASYVATGSGGLVESSYEGITVLPQFTCLSMSPSGATVVDYPARRTFFSPVQDRSSLLATAQEEIAANVSALASSGHERKIAHLTGGIDSRLVLAAILASGTTDAFVFFCSGGLEEPDQKVARQLAREYGLRFTEHSGLDVGTAPEDLEQQLLQPFQHSYGIISGPSHAGCLPSRDLIVSGGYGELLRSFYNQGRPSVEPSSAMEQMFGSLGFSSDPLRRLLSERSVARQTLSLEQTMGDGRLMGVREDALLDLMYLTRRNRYYVGEISRSVSAFTARIDPLYSPAAASLALQLTGAERNANVAGIDLMESFAPGLSRRPFDRPRFGEAWAALRPVPEPIPFTTSGPPELDGRRNAAPMNASSIRMPAVTADDRAIAARLSMPPRLAAQFPVIRDGLKTLTTSLTGGEAMEVFNQRAIDTLLRRTPSNRVHFRAARDLFAGLLWYVKG</sequence>
<evidence type="ECO:0000313" key="1">
    <source>
        <dbReference type="EMBL" id="GAA5022581.1"/>
    </source>
</evidence>
<evidence type="ECO:0000313" key="2">
    <source>
        <dbReference type="Proteomes" id="UP001500427"/>
    </source>
</evidence>
<protein>
    <recommendedName>
        <fullName evidence="3">Asparagine synthase (Glutamine-hydrolysing)</fullName>
    </recommendedName>
</protein>
<dbReference type="SUPFAM" id="SSF52402">
    <property type="entry name" value="Adenine nucleotide alpha hydrolases-like"/>
    <property type="match status" value="1"/>
</dbReference>
<accession>A0ABP9J6W8</accession>